<protein>
    <submittedName>
        <fullName evidence="1">Uncharacterized protein</fullName>
    </submittedName>
</protein>
<dbReference type="EMBL" id="CABIKO010000117">
    <property type="protein sequence ID" value="VVA27164.1"/>
    <property type="molecule type" value="Genomic_DNA"/>
</dbReference>
<proteinExistence type="predicted"/>
<evidence type="ECO:0000313" key="2">
    <source>
        <dbReference type="Proteomes" id="UP000327085"/>
    </source>
</evidence>
<dbReference type="AlphaFoldDB" id="A0A5E4FGA2"/>
<reference evidence="2" key="1">
    <citation type="journal article" date="2020" name="Plant J.">
        <title>Transposons played a major role in the diversification between the closely related almond and peach genomes: results from the almond genome sequence.</title>
        <authorList>
            <person name="Alioto T."/>
            <person name="Alexiou K.G."/>
            <person name="Bardil A."/>
            <person name="Barteri F."/>
            <person name="Castanera R."/>
            <person name="Cruz F."/>
            <person name="Dhingra A."/>
            <person name="Duval H."/>
            <person name="Fernandez I Marti A."/>
            <person name="Frias L."/>
            <person name="Galan B."/>
            <person name="Garcia J.L."/>
            <person name="Howad W."/>
            <person name="Gomez-Garrido J."/>
            <person name="Gut M."/>
            <person name="Julca I."/>
            <person name="Morata J."/>
            <person name="Puigdomenech P."/>
            <person name="Ribeca P."/>
            <person name="Rubio Cabetas M.J."/>
            <person name="Vlasova A."/>
            <person name="Wirthensohn M."/>
            <person name="Garcia-Mas J."/>
            <person name="Gabaldon T."/>
            <person name="Casacuberta J.M."/>
            <person name="Arus P."/>
        </authorList>
    </citation>
    <scope>NUCLEOTIDE SEQUENCE [LARGE SCALE GENOMIC DNA]</scope>
    <source>
        <strain evidence="2">cv. Texas</strain>
    </source>
</reference>
<name>A0A5E4FGA2_PRUDU</name>
<dbReference type="Proteomes" id="UP000327085">
    <property type="component" value="Chromosome 4"/>
</dbReference>
<sequence length="130" mass="14194">MIVVIRDGKNLSEGWSPTLTGGDFGVKRVSVRGSPNLKNPRRVWGGDGIDVPIVPIPEPDPKIYMFGIWGGYGGLSPDGNRDGDSPKPIKWGWVQGQGRGWRVGTEMVLSYPASTRPVIIPGPYPTRYHP</sequence>
<gene>
    <name evidence="1" type="ORF">ALMOND_2B029728</name>
</gene>
<evidence type="ECO:0000313" key="1">
    <source>
        <dbReference type="EMBL" id="VVA27164.1"/>
    </source>
</evidence>
<dbReference type="InParanoid" id="A0A5E4FGA2"/>
<organism evidence="1 2">
    <name type="scientific">Prunus dulcis</name>
    <name type="common">Almond</name>
    <name type="synonym">Amygdalus dulcis</name>
    <dbReference type="NCBI Taxonomy" id="3755"/>
    <lineage>
        <taxon>Eukaryota</taxon>
        <taxon>Viridiplantae</taxon>
        <taxon>Streptophyta</taxon>
        <taxon>Embryophyta</taxon>
        <taxon>Tracheophyta</taxon>
        <taxon>Spermatophyta</taxon>
        <taxon>Magnoliopsida</taxon>
        <taxon>eudicotyledons</taxon>
        <taxon>Gunneridae</taxon>
        <taxon>Pentapetalae</taxon>
        <taxon>rosids</taxon>
        <taxon>fabids</taxon>
        <taxon>Rosales</taxon>
        <taxon>Rosaceae</taxon>
        <taxon>Amygdaloideae</taxon>
        <taxon>Amygdaleae</taxon>
        <taxon>Prunus</taxon>
    </lineage>
</organism>
<dbReference type="Gramene" id="VVA27164">
    <property type="protein sequence ID" value="VVA27164"/>
    <property type="gene ID" value="Prudul26B029728"/>
</dbReference>
<accession>A0A5E4FGA2</accession>